<organism evidence="1 2">
    <name type="scientific">Thermochromatium tepidum ATCC 43061</name>
    <dbReference type="NCBI Taxonomy" id="316276"/>
    <lineage>
        <taxon>Bacteria</taxon>
        <taxon>Pseudomonadati</taxon>
        <taxon>Pseudomonadota</taxon>
        <taxon>Gammaproteobacteria</taxon>
        <taxon>Chromatiales</taxon>
        <taxon>Chromatiaceae</taxon>
        <taxon>Thermochromatium</taxon>
    </lineage>
</organism>
<name>A0A6I6DYK0_THETI</name>
<accession>A0A6I6DYK0</accession>
<evidence type="ECO:0000313" key="2">
    <source>
        <dbReference type="Proteomes" id="UP000426424"/>
    </source>
</evidence>
<dbReference type="KEGG" id="ttp:E6P07_01865"/>
<reference evidence="1 2" key="1">
    <citation type="submission" date="2019-12" db="EMBL/GenBank/DDBJ databases">
        <title>The complete genome of the thermophilic, anoxygenic phototrophic gammaproteobacterium Thermochromatium tepidum.</title>
        <authorList>
            <person name="Sattley W.M."/>
            <person name="Swingley W.D."/>
            <person name="Burchell B.M."/>
            <person name="Gurbani S.A."/>
            <person name="Kujawa C.M."/>
            <person name="Nuccio D.A."/>
            <person name="Schladweiler J."/>
            <person name="Shaffer K.N."/>
            <person name="Stokes L.M."/>
            <person name="Touchman J.W."/>
            <person name="Blankenship R.E."/>
            <person name="Madigan M.T."/>
        </authorList>
    </citation>
    <scope>NUCLEOTIDE SEQUENCE [LARGE SCALE GENOMIC DNA]</scope>
    <source>
        <strain evidence="1 2">ATCC 43061</strain>
    </source>
</reference>
<dbReference type="OrthoDB" id="9786540at2"/>
<gene>
    <name evidence="1" type="ORF">E6P07_01865</name>
</gene>
<dbReference type="EMBL" id="CP039268">
    <property type="protein sequence ID" value="QGU31835.1"/>
    <property type="molecule type" value="Genomic_DNA"/>
</dbReference>
<keyword evidence="2" id="KW-1185">Reference proteome</keyword>
<proteinExistence type="predicted"/>
<dbReference type="RefSeq" id="WP_153974034.1">
    <property type="nucleotide sequence ID" value="NZ_CP039268.1"/>
</dbReference>
<dbReference type="Proteomes" id="UP000426424">
    <property type="component" value="Chromosome"/>
</dbReference>
<protein>
    <submittedName>
        <fullName evidence="1">Uncharacterized protein</fullName>
    </submittedName>
</protein>
<dbReference type="AlphaFoldDB" id="A0A6I6DYK0"/>
<sequence>MKRSPALSANSERIDPFLVAFGGSFTSALRWPQLDALWERVREHADAGWYLYAVGEPPPVAPSEAAQVLAFVAELDTLLRAEHPHDYCGIVYADDLDEPTLIKIYDPHNLGVSCGFSTNPPLPGWVMSRIPPCDLPASRAAPNNRRRWWRRRFASRP</sequence>
<evidence type="ECO:0000313" key="1">
    <source>
        <dbReference type="EMBL" id="QGU31835.1"/>
    </source>
</evidence>